<organism evidence="2 3">
    <name type="scientific">Candidatus Symbiobacter mobilis CR</name>
    <dbReference type="NCBI Taxonomy" id="946483"/>
    <lineage>
        <taxon>Bacteria</taxon>
        <taxon>Pseudomonadati</taxon>
        <taxon>Pseudomonadota</taxon>
        <taxon>Betaproteobacteria</taxon>
        <taxon>Burkholderiales</taxon>
        <taxon>Comamonadaceae</taxon>
    </lineage>
</organism>
<evidence type="ECO:0000313" key="3">
    <source>
        <dbReference type="Proteomes" id="UP000017184"/>
    </source>
</evidence>
<evidence type="ECO:0000313" key="2">
    <source>
        <dbReference type="EMBL" id="AGX87824.1"/>
    </source>
</evidence>
<proteinExistence type="predicted"/>
<name>U5NCD2_9BURK</name>
<dbReference type="KEGG" id="cbx:Cenrod_1740"/>
<feature type="domain" description="Filamentation induced by cAMP protein Fic-like C-terminal" evidence="1">
    <location>
        <begin position="138"/>
        <end position="170"/>
    </location>
</feature>
<dbReference type="InterPro" id="IPR049514">
    <property type="entry name" value="Fic-like_C"/>
</dbReference>
<protein>
    <submittedName>
        <fullName evidence="2">Transcriptional regulator-like protein</fullName>
    </submittedName>
</protein>
<dbReference type="RefSeq" id="WP_022774033.1">
    <property type="nucleotide sequence ID" value="NC_022576.1"/>
</dbReference>
<dbReference type="EMBL" id="CP004885">
    <property type="protein sequence ID" value="AGX87824.1"/>
    <property type="molecule type" value="Genomic_DNA"/>
</dbReference>
<dbReference type="AlphaFoldDB" id="U5NCD2"/>
<accession>U5NCD2</accession>
<dbReference type="eggNOG" id="COG2865">
    <property type="taxonomic scope" value="Bacteria"/>
</dbReference>
<dbReference type="PATRIC" id="fig|946483.4.peg.1759"/>
<keyword evidence="3" id="KW-1185">Reference proteome</keyword>
<dbReference type="STRING" id="946483.Cenrod_1740"/>
<dbReference type="HOGENOM" id="CLU_1529888_0_0_4"/>
<evidence type="ECO:0000259" key="1">
    <source>
        <dbReference type="Pfam" id="PF21247"/>
    </source>
</evidence>
<gene>
    <name evidence="2" type="ORF">Cenrod_1740</name>
</gene>
<sequence>MTAQELFEQLQLLDETERIEAKSASQVGRSLLDAGLFAQKGRGSATWYQPTDHMLAGSPSALSRDPDALSRDSKVPEESIAAARQALLATLPGNLGAQICSLGQRSPPHAVRKVVLHLLRHRACRLEELGLLLGRNPEYVRQKYVHPLLEAGHIAMTWPDKPNDPTQAYRAVNLV</sequence>
<reference evidence="2 3" key="1">
    <citation type="journal article" date="2013" name="Genome Biol.">
        <title>Genomic analysis reveals key aspects of prokaryotic symbiosis in the phototrophic consortium "Chlorochromatium aggregatum".</title>
        <authorList>
            <person name="Liu Z."/>
            <person name="Muller J."/>
            <person name="Li T."/>
            <person name="Alvey R.M."/>
            <person name="Vogl K."/>
            <person name="Frigaard N.U."/>
            <person name="Rockwell N.C."/>
            <person name="Boyd E.S."/>
            <person name="Tomsho L.P."/>
            <person name="Schuster S.C."/>
            <person name="Henke P."/>
            <person name="Rohde M."/>
            <person name="Overmann J."/>
            <person name="Bryant D.A."/>
        </authorList>
    </citation>
    <scope>NUCLEOTIDE SEQUENCE [LARGE SCALE GENOMIC DNA]</scope>
    <source>
        <strain evidence="2">CR</strain>
    </source>
</reference>
<dbReference type="Pfam" id="PF21247">
    <property type="entry name" value="Fic-like_C"/>
    <property type="match status" value="1"/>
</dbReference>
<dbReference type="Proteomes" id="UP000017184">
    <property type="component" value="Chromosome"/>
</dbReference>